<evidence type="ECO:0000313" key="4">
    <source>
        <dbReference type="Proteomes" id="UP000316726"/>
    </source>
</evidence>
<dbReference type="Proteomes" id="UP000316726">
    <property type="component" value="Chromosome 1"/>
</dbReference>
<gene>
    <name evidence="3" type="ORF">A3770_01p07030</name>
</gene>
<evidence type="ECO:0000313" key="3">
    <source>
        <dbReference type="EMBL" id="QDZ18185.1"/>
    </source>
</evidence>
<keyword evidence="4" id="KW-1185">Reference proteome</keyword>
<dbReference type="PROSITE" id="PS51688">
    <property type="entry name" value="ICA"/>
    <property type="match status" value="1"/>
</dbReference>
<dbReference type="InterPro" id="IPR030392">
    <property type="entry name" value="S74_ICA"/>
</dbReference>
<sequence length="337" mass="36940">MGLRPRGGAEPQWRNVAFLVSLFLLVDHSIGSEEICDLPGMTMEYGNVKVDGTYRMKLLQNGPKQSPKGTCSIYCKKDRNLYFKDDEGREKGVTANNLAAPVNVKGSYGELLRLSRTTKTMASYLTMGDSSEEVESKIGHESSTGTGVFGGGSGYALSIGTSSDHGISFHTSGKASPRLFIGAEGKVGLGRIAKTNTLEVNGEASKTTAGSWLSNSDARIKERVETIVPEEALGKILALRPVSYAYIEAYAERYPEVRRRDKWVNFIAQEYAEVFPEAVMRTGEGISSKEGDVIADEILQVDVHDVNIHLVAALQAQQQQIEGLRERVSDLERIDRR</sequence>
<feature type="domain" description="Peptidase S74" evidence="2">
    <location>
        <begin position="216"/>
        <end position="328"/>
    </location>
</feature>
<protein>
    <recommendedName>
        <fullName evidence="2">Peptidase S74 domain-containing protein</fullName>
    </recommendedName>
</protein>
<dbReference type="Pfam" id="PF13884">
    <property type="entry name" value="Peptidase_S74"/>
    <property type="match status" value="1"/>
</dbReference>
<name>A0A5B8MET0_9CHLO</name>
<dbReference type="EMBL" id="CP031034">
    <property type="protein sequence ID" value="QDZ18185.1"/>
    <property type="molecule type" value="Genomic_DNA"/>
</dbReference>
<feature type="signal peptide" evidence="1">
    <location>
        <begin position="1"/>
        <end position="31"/>
    </location>
</feature>
<dbReference type="OrthoDB" id="27041at2759"/>
<dbReference type="STRING" id="1764295.A0A5B8MET0"/>
<proteinExistence type="predicted"/>
<evidence type="ECO:0000259" key="2">
    <source>
        <dbReference type="PROSITE" id="PS51688"/>
    </source>
</evidence>
<accession>A0A5B8MET0</accession>
<reference evidence="3 4" key="1">
    <citation type="submission" date="2018-07" db="EMBL/GenBank/DDBJ databases">
        <title>The complete nuclear genome of the prasinophyte Chloropicon primus (CCMP1205).</title>
        <authorList>
            <person name="Pombert J.-F."/>
            <person name="Otis C."/>
            <person name="Turmel M."/>
            <person name="Lemieux C."/>
        </authorList>
    </citation>
    <scope>NUCLEOTIDE SEQUENCE [LARGE SCALE GENOMIC DNA]</scope>
    <source>
        <strain evidence="3 4">CCMP1205</strain>
    </source>
</reference>
<feature type="chain" id="PRO_5022892018" description="Peptidase S74 domain-containing protein" evidence="1">
    <location>
        <begin position="32"/>
        <end position="337"/>
    </location>
</feature>
<organism evidence="3 4">
    <name type="scientific">Chloropicon primus</name>
    <dbReference type="NCBI Taxonomy" id="1764295"/>
    <lineage>
        <taxon>Eukaryota</taxon>
        <taxon>Viridiplantae</taxon>
        <taxon>Chlorophyta</taxon>
        <taxon>Chloropicophyceae</taxon>
        <taxon>Chloropicales</taxon>
        <taxon>Chloropicaceae</taxon>
        <taxon>Chloropicon</taxon>
    </lineage>
</organism>
<dbReference type="AlphaFoldDB" id="A0A5B8MET0"/>
<evidence type="ECO:0000256" key="1">
    <source>
        <dbReference type="SAM" id="SignalP"/>
    </source>
</evidence>
<keyword evidence="1" id="KW-0732">Signal</keyword>